<keyword evidence="2" id="KW-0624">Polysaccharide degradation</keyword>
<dbReference type="RefSeq" id="WP_187219707.1">
    <property type="nucleotide sequence ID" value="NZ_JABVED010000003.1"/>
</dbReference>
<evidence type="ECO:0000259" key="4">
    <source>
        <dbReference type="PROSITE" id="PS50853"/>
    </source>
</evidence>
<sequence>MARPVYRRLLAAALGVALVAAGSTSASAEPIQLVTNHTCAYPLIDAQPAQVTRATDLPEQVTQGRRLDRAPMQSRFLLGRQVAEMMRLARATSVKVTMVSDIRIKPVVGPARPLESETEIDWISVPQAPDDEFEIVFNTYLAPLDFPDVGEVSIKVYDVFLNLTLRRSDGSIVIAHEVHCMQDPGQDNLLAAIRVAAPAAPANLRTTDVGIDTVELAWDSTGQPAYEVFRDGELAATVPGTTARVSGLLPDTDYVFTVRSPQSPFSAPLSVHTRPRVTHHDWNLAGAATLKAAHTSVALRGTLGVDHDVLTGNFTADLKLDPATATMTLNGMFPATARVSFTPIGKMTGTFRTARVDVGITLSNLTIFGFPLPVAPCRTTAPTALDMSSVNLTMAGSFTIAPFTGCAPVTNLVTSNVSGPDNPLEVRLS</sequence>
<gene>
    <name evidence="5" type="ORF">GPZ80_08650</name>
</gene>
<evidence type="ECO:0000256" key="3">
    <source>
        <dbReference type="SAM" id="SignalP"/>
    </source>
</evidence>
<evidence type="ECO:0000313" key="6">
    <source>
        <dbReference type="Proteomes" id="UP000734823"/>
    </source>
</evidence>
<keyword evidence="3" id="KW-0732">Signal</keyword>
<dbReference type="InterPro" id="IPR046542">
    <property type="entry name" value="DUF6801"/>
</dbReference>
<dbReference type="PROSITE" id="PS50853">
    <property type="entry name" value="FN3"/>
    <property type="match status" value="1"/>
</dbReference>
<dbReference type="EMBL" id="JABVED010000003">
    <property type="protein sequence ID" value="MBC6447240.1"/>
    <property type="molecule type" value="Genomic_DNA"/>
</dbReference>
<dbReference type="InterPro" id="IPR013783">
    <property type="entry name" value="Ig-like_fold"/>
</dbReference>
<comment type="caution">
    <text evidence="5">The sequence shown here is derived from an EMBL/GenBank/DDBJ whole genome shotgun (WGS) entry which is preliminary data.</text>
</comment>
<protein>
    <submittedName>
        <fullName evidence="5">Fibronectin type III domain-containing protein</fullName>
    </submittedName>
</protein>
<keyword evidence="1" id="KW-0326">Glycosidase</keyword>
<feature type="domain" description="Fibronectin type-III" evidence="4">
    <location>
        <begin position="200"/>
        <end position="276"/>
    </location>
</feature>
<proteinExistence type="predicted"/>
<dbReference type="SMART" id="SM00060">
    <property type="entry name" value="FN3"/>
    <property type="match status" value="1"/>
</dbReference>
<dbReference type="InterPro" id="IPR003961">
    <property type="entry name" value="FN3_dom"/>
</dbReference>
<feature type="chain" id="PRO_5045954779" evidence="3">
    <location>
        <begin position="29"/>
        <end position="429"/>
    </location>
</feature>
<reference evidence="5 6" key="1">
    <citation type="submission" date="2020-06" db="EMBL/GenBank/DDBJ databases">
        <title>Actinokineospora xiongansis sp. nov., isolated from soil of Baiyangdian.</title>
        <authorList>
            <person name="Zhang X."/>
        </authorList>
    </citation>
    <scope>NUCLEOTIDE SEQUENCE [LARGE SCALE GENOMIC DNA]</scope>
    <source>
        <strain evidence="5 6">HBU206404</strain>
    </source>
</reference>
<dbReference type="Proteomes" id="UP000734823">
    <property type="component" value="Unassembled WGS sequence"/>
</dbReference>
<accession>A0ABR7L3H5</accession>
<name>A0ABR7L3H5_9PSEU</name>
<dbReference type="InterPro" id="IPR036116">
    <property type="entry name" value="FN3_sf"/>
</dbReference>
<feature type="signal peptide" evidence="3">
    <location>
        <begin position="1"/>
        <end position="28"/>
    </location>
</feature>
<organism evidence="5 6">
    <name type="scientific">Actinokineospora xionganensis</name>
    <dbReference type="NCBI Taxonomy" id="2684470"/>
    <lineage>
        <taxon>Bacteria</taxon>
        <taxon>Bacillati</taxon>
        <taxon>Actinomycetota</taxon>
        <taxon>Actinomycetes</taxon>
        <taxon>Pseudonocardiales</taxon>
        <taxon>Pseudonocardiaceae</taxon>
        <taxon>Actinokineospora</taxon>
    </lineage>
</organism>
<dbReference type="Pfam" id="PF00041">
    <property type="entry name" value="fn3"/>
    <property type="match status" value="1"/>
</dbReference>
<dbReference type="CDD" id="cd00063">
    <property type="entry name" value="FN3"/>
    <property type="match status" value="1"/>
</dbReference>
<keyword evidence="1" id="KW-0378">Hydrolase</keyword>
<evidence type="ECO:0000313" key="5">
    <source>
        <dbReference type="EMBL" id="MBC6447240.1"/>
    </source>
</evidence>
<dbReference type="SUPFAM" id="SSF49265">
    <property type="entry name" value="Fibronectin type III"/>
    <property type="match status" value="1"/>
</dbReference>
<dbReference type="Gene3D" id="2.60.40.10">
    <property type="entry name" value="Immunoglobulins"/>
    <property type="match status" value="1"/>
</dbReference>
<keyword evidence="6" id="KW-1185">Reference proteome</keyword>
<evidence type="ECO:0000256" key="1">
    <source>
        <dbReference type="ARBA" id="ARBA00023295"/>
    </source>
</evidence>
<keyword evidence="2" id="KW-0119">Carbohydrate metabolism</keyword>
<dbReference type="Pfam" id="PF20611">
    <property type="entry name" value="DUF6801"/>
    <property type="match status" value="1"/>
</dbReference>
<evidence type="ECO:0000256" key="2">
    <source>
        <dbReference type="ARBA" id="ARBA00023326"/>
    </source>
</evidence>